<dbReference type="GO" id="GO:0051707">
    <property type="term" value="P:response to other organism"/>
    <property type="evidence" value="ECO:0007669"/>
    <property type="project" value="UniProtKB-ARBA"/>
</dbReference>
<sequence length="442" mass="48417">MKIHNSLKSLLGLLLLLATLTHTHQAQQNFDYPTANLSTSWTNSPSLPHSVSFTDGSTVRAILLRGSYGPRFACGFYCKGDCKSFLFAVFIVQTNSASGITSPAIGFPQVVWSANPNRPVGENATLSLTWYGDLLLQDSDGTIVWSTKTLKKPVKGMSINNDGNLVLFDWNGKTVWQSFDHPTDVLVPGQTLTRTQKLTSAEHSLTVTSNGLFATIGSNPPQTYFQYPVSKTKYAKFTNGSLDIYAESNKPVASIALPKASSAQYMKLDSDGHLRVYEWSTKGWVVVADVFGLKACLYPKACGEYGICADDGQCSCPIGTSGCYSFFRPVNYRRPSLGCSTVTPISCRLSGYHQMIAIEDVSYFGYSDARAVALKGVDKERCKQACLKSCACRAALFQYGSDPMKGYCYLPSKVYSMIDNRPEVSHYNSTAFLKVQVKPIKA</sequence>
<dbReference type="CDD" id="cd00028">
    <property type="entry name" value="B_lectin"/>
    <property type="match status" value="1"/>
</dbReference>
<dbReference type="FunFam" id="2.90.10.10:FF:000039">
    <property type="entry name" value="G-type lectin S-receptor-like serine/threonine-protein kinase SD2-5"/>
    <property type="match status" value="1"/>
</dbReference>
<dbReference type="SMART" id="SM00108">
    <property type="entry name" value="B_lectin"/>
    <property type="match status" value="1"/>
</dbReference>
<evidence type="ECO:0000259" key="3">
    <source>
        <dbReference type="PROSITE" id="PS50927"/>
    </source>
</evidence>
<feature type="signal peptide" evidence="2">
    <location>
        <begin position="1"/>
        <end position="26"/>
    </location>
</feature>
<keyword evidence="6" id="KW-1185">Reference proteome</keyword>
<comment type="caution">
    <text evidence="5">The sequence shown here is derived from an EMBL/GenBank/DDBJ whole genome shotgun (WGS) entry which is preliminary data.</text>
</comment>
<accession>A0AAV9BKC1</accession>
<dbReference type="InterPro" id="IPR003609">
    <property type="entry name" value="Pan_app"/>
</dbReference>
<feature type="chain" id="PRO_5043933802" evidence="2">
    <location>
        <begin position="27"/>
        <end position="442"/>
    </location>
</feature>
<dbReference type="InterPro" id="IPR001480">
    <property type="entry name" value="Bulb-type_lectin_dom"/>
</dbReference>
<evidence type="ECO:0000313" key="6">
    <source>
        <dbReference type="Proteomes" id="UP001179952"/>
    </source>
</evidence>
<feature type="domain" description="Bulb-type lectin" evidence="3">
    <location>
        <begin position="50"/>
        <end position="180"/>
    </location>
</feature>
<evidence type="ECO:0000256" key="2">
    <source>
        <dbReference type="SAM" id="SignalP"/>
    </source>
</evidence>
<reference evidence="5" key="1">
    <citation type="journal article" date="2023" name="Nat. Commun.">
        <title>Diploid and tetraploid genomes of Acorus and the evolution of monocots.</title>
        <authorList>
            <person name="Ma L."/>
            <person name="Liu K.W."/>
            <person name="Li Z."/>
            <person name="Hsiao Y.Y."/>
            <person name="Qi Y."/>
            <person name="Fu T."/>
            <person name="Tang G.D."/>
            <person name="Zhang D."/>
            <person name="Sun W.H."/>
            <person name="Liu D.K."/>
            <person name="Li Y."/>
            <person name="Chen G.Z."/>
            <person name="Liu X.D."/>
            <person name="Liao X.Y."/>
            <person name="Jiang Y.T."/>
            <person name="Yu X."/>
            <person name="Hao Y."/>
            <person name="Huang J."/>
            <person name="Zhao X.W."/>
            <person name="Ke S."/>
            <person name="Chen Y.Y."/>
            <person name="Wu W.L."/>
            <person name="Hsu J.L."/>
            <person name="Lin Y.F."/>
            <person name="Huang M.D."/>
            <person name="Li C.Y."/>
            <person name="Huang L."/>
            <person name="Wang Z.W."/>
            <person name="Zhao X."/>
            <person name="Zhong W.Y."/>
            <person name="Peng D.H."/>
            <person name="Ahmad S."/>
            <person name="Lan S."/>
            <person name="Zhang J.S."/>
            <person name="Tsai W.C."/>
            <person name="Van de Peer Y."/>
            <person name="Liu Z.J."/>
        </authorList>
    </citation>
    <scope>NUCLEOTIDE SEQUENCE</scope>
    <source>
        <strain evidence="5">SCP</strain>
    </source>
</reference>
<dbReference type="AlphaFoldDB" id="A0AAV9BKC1"/>
<dbReference type="GO" id="GO:0016301">
    <property type="term" value="F:kinase activity"/>
    <property type="evidence" value="ECO:0007669"/>
    <property type="project" value="UniProtKB-KW"/>
</dbReference>
<reference evidence="5" key="2">
    <citation type="submission" date="2023-06" db="EMBL/GenBank/DDBJ databases">
        <authorList>
            <person name="Ma L."/>
            <person name="Liu K.-W."/>
            <person name="Li Z."/>
            <person name="Hsiao Y.-Y."/>
            <person name="Qi Y."/>
            <person name="Fu T."/>
            <person name="Tang G."/>
            <person name="Zhang D."/>
            <person name="Sun W.-H."/>
            <person name="Liu D.-K."/>
            <person name="Li Y."/>
            <person name="Chen G.-Z."/>
            <person name="Liu X.-D."/>
            <person name="Liao X.-Y."/>
            <person name="Jiang Y.-T."/>
            <person name="Yu X."/>
            <person name="Hao Y."/>
            <person name="Huang J."/>
            <person name="Zhao X.-W."/>
            <person name="Ke S."/>
            <person name="Chen Y.-Y."/>
            <person name="Wu W.-L."/>
            <person name="Hsu J.-L."/>
            <person name="Lin Y.-F."/>
            <person name="Huang M.-D."/>
            <person name="Li C.-Y."/>
            <person name="Huang L."/>
            <person name="Wang Z.-W."/>
            <person name="Zhao X."/>
            <person name="Zhong W.-Y."/>
            <person name="Peng D.-H."/>
            <person name="Ahmad S."/>
            <person name="Lan S."/>
            <person name="Zhang J.-S."/>
            <person name="Tsai W.-C."/>
            <person name="Van De Peer Y."/>
            <person name="Liu Z.-J."/>
        </authorList>
    </citation>
    <scope>NUCLEOTIDE SEQUENCE</scope>
    <source>
        <strain evidence="5">SCP</strain>
        <tissue evidence="5">Leaves</tissue>
    </source>
</reference>
<dbReference type="PANTHER" id="PTHR47976:SF30">
    <property type="entry name" value="RECEPTOR-LIKE SERINE_THREONINE-PROTEIN KINASE"/>
    <property type="match status" value="1"/>
</dbReference>
<gene>
    <name evidence="5" type="ORF">QJS04_geneDACA023658</name>
</gene>
<dbReference type="PROSITE" id="PS50927">
    <property type="entry name" value="BULB_LECTIN"/>
    <property type="match status" value="1"/>
</dbReference>
<name>A0AAV9BKC1_ACOGR</name>
<proteinExistence type="predicted"/>
<keyword evidence="1 2" id="KW-0732">Signal</keyword>
<dbReference type="InterPro" id="IPR036426">
    <property type="entry name" value="Bulb-type_lectin_dom_sf"/>
</dbReference>
<dbReference type="SUPFAM" id="SSF51110">
    <property type="entry name" value="alpha-D-mannose-specific plant lectins"/>
    <property type="match status" value="1"/>
</dbReference>
<dbReference type="Pfam" id="PF01453">
    <property type="entry name" value="B_lectin"/>
    <property type="match status" value="1"/>
</dbReference>
<dbReference type="PROSITE" id="PS50948">
    <property type="entry name" value="PAN"/>
    <property type="match status" value="1"/>
</dbReference>
<dbReference type="EMBL" id="JAUJYN010000003">
    <property type="protein sequence ID" value="KAK1276843.1"/>
    <property type="molecule type" value="Genomic_DNA"/>
</dbReference>
<feature type="domain" description="Apple" evidence="4">
    <location>
        <begin position="347"/>
        <end position="431"/>
    </location>
</feature>
<dbReference type="Proteomes" id="UP001179952">
    <property type="component" value="Unassembled WGS sequence"/>
</dbReference>
<keyword evidence="5" id="KW-0418">Kinase</keyword>
<evidence type="ECO:0000313" key="5">
    <source>
        <dbReference type="EMBL" id="KAK1276843.1"/>
    </source>
</evidence>
<keyword evidence="5" id="KW-0808">Transferase</keyword>
<dbReference type="PANTHER" id="PTHR47976">
    <property type="entry name" value="G-TYPE LECTIN S-RECEPTOR-LIKE SERINE/THREONINE-PROTEIN KINASE SD2-5"/>
    <property type="match status" value="1"/>
</dbReference>
<evidence type="ECO:0000256" key="1">
    <source>
        <dbReference type="ARBA" id="ARBA00022729"/>
    </source>
</evidence>
<dbReference type="Gene3D" id="2.90.10.10">
    <property type="entry name" value="Bulb-type lectin domain"/>
    <property type="match status" value="2"/>
</dbReference>
<dbReference type="InterPro" id="IPR051343">
    <property type="entry name" value="G-type_lectin_kinases/EP1-like"/>
</dbReference>
<organism evidence="5 6">
    <name type="scientific">Acorus gramineus</name>
    <name type="common">Dwarf sweet flag</name>
    <dbReference type="NCBI Taxonomy" id="55184"/>
    <lineage>
        <taxon>Eukaryota</taxon>
        <taxon>Viridiplantae</taxon>
        <taxon>Streptophyta</taxon>
        <taxon>Embryophyta</taxon>
        <taxon>Tracheophyta</taxon>
        <taxon>Spermatophyta</taxon>
        <taxon>Magnoliopsida</taxon>
        <taxon>Liliopsida</taxon>
        <taxon>Acoraceae</taxon>
        <taxon>Acorus</taxon>
    </lineage>
</organism>
<protein>
    <submittedName>
        <fullName evidence="5">G-type lectin S-receptor-like serine/threonine-protein kinase</fullName>
    </submittedName>
</protein>
<evidence type="ECO:0000259" key="4">
    <source>
        <dbReference type="PROSITE" id="PS50948"/>
    </source>
</evidence>